<keyword evidence="2" id="KW-1185">Reference proteome</keyword>
<name>A0ACC1IDC8_9FUNG</name>
<sequence>MENISSERPWFSAVRKCWGLGALCGDDSKGAGIGGDFPLELCNTQPHILLPMIQMMLGVLADSLLVAGLEMQLPEITHRLLYLLRILGREMPLVLYGLTLHALAALNMYMLCRSDALDLLHMCAKDLF</sequence>
<protein>
    <submittedName>
        <fullName evidence="1">Uncharacterized protein</fullName>
    </submittedName>
</protein>
<comment type="caution">
    <text evidence="1">The sequence shown here is derived from an EMBL/GenBank/DDBJ whole genome shotgun (WGS) entry which is preliminary data.</text>
</comment>
<reference evidence="1" key="1">
    <citation type="submission" date="2022-07" db="EMBL/GenBank/DDBJ databases">
        <title>Phylogenomic reconstructions and comparative analyses of Kickxellomycotina fungi.</title>
        <authorList>
            <person name="Reynolds N.K."/>
            <person name="Stajich J.E."/>
            <person name="Barry K."/>
            <person name="Grigoriev I.V."/>
            <person name="Crous P."/>
            <person name="Smith M.E."/>
        </authorList>
    </citation>
    <scope>NUCLEOTIDE SEQUENCE</scope>
    <source>
        <strain evidence="1">Benny 63K</strain>
    </source>
</reference>
<proteinExistence type="predicted"/>
<accession>A0ACC1IDC8</accession>
<evidence type="ECO:0000313" key="2">
    <source>
        <dbReference type="Proteomes" id="UP001150581"/>
    </source>
</evidence>
<evidence type="ECO:0000313" key="1">
    <source>
        <dbReference type="EMBL" id="KAJ1892945.1"/>
    </source>
</evidence>
<organism evidence="1 2">
    <name type="scientific">Kickxella alabastrina</name>
    <dbReference type="NCBI Taxonomy" id="61397"/>
    <lineage>
        <taxon>Eukaryota</taxon>
        <taxon>Fungi</taxon>
        <taxon>Fungi incertae sedis</taxon>
        <taxon>Zoopagomycota</taxon>
        <taxon>Kickxellomycotina</taxon>
        <taxon>Kickxellomycetes</taxon>
        <taxon>Kickxellales</taxon>
        <taxon>Kickxellaceae</taxon>
        <taxon>Kickxella</taxon>
    </lineage>
</organism>
<dbReference type="Proteomes" id="UP001150581">
    <property type="component" value="Unassembled WGS sequence"/>
</dbReference>
<gene>
    <name evidence="1" type="ORF">LPJ66_006050</name>
</gene>
<dbReference type="EMBL" id="JANBPG010000910">
    <property type="protein sequence ID" value="KAJ1892945.1"/>
    <property type="molecule type" value="Genomic_DNA"/>
</dbReference>